<proteinExistence type="predicted"/>
<dbReference type="GO" id="GO:0019239">
    <property type="term" value="F:deaminase activity"/>
    <property type="evidence" value="ECO:0007669"/>
    <property type="project" value="TreeGrafter"/>
</dbReference>
<name>A0A561CZ74_9BACI</name>
<evidence type="ECO:0000313" key="2">
    <source>
        <dbReference type="Proteomes" id="UP000319671"/>
    </source>
</evidence>
<dbReference type="PANTHER" id="PTHR11803:SF39">
    <property type="entry name" value="2-IMINOBUTANOATE_2-IMINOPROPANOATE DEAMINASE"/>
    <property type="match status" value="1"/>
</dbReference>
<keyword evidence="2" id="KW-1185">Reference proteome</keyword>
<organism evidence="1 2">
    <name type="scientific">Neobacillus bataviensis</name>
    <dbReference type="NCBI Taxonomy" id="220685"/>
    <lineage>
        <taxon>Bacteria</taxon>
        <taxon>Bacillati</taxon>
        <taxon>Bacillota</taxon>
        <taxon>Bacilli</taxon>
        <taxon>Bacillales</taxon>
        <taxon>Bacillaceae</taxon>
        <taxon>Neobacillus</taxon>
    </lineage>
</organism>
<dbReference type="InterPro" id="IPR035959">
    <property type="entry name" value="RutC-like_sf"/>
</dbReference>
<dbReference type="PANTHER" id="PTHR11803">
    <property type="entry name" value="2-IMINOBUTANOATE/2-IMINOPROPANOATE DEAMINASE RIDA"/>
    <property type="match status" value="1"/>
</dbReference>
<comment type="caution">
    <text evidence="1">The sequence shown here is derived from an EMBL/GenBank/DDBJ whole genome shotgun (WGS) entry which is preliminary data.</text>
</comment>
<gene>
    <name evidence="1" type="ORF">FB550_111193</name>
</gene>
<dbReference type="CDD" id="cd00448">
    <property type="entry name" value="YjgF_YER057c_UK114_family"/>
    <property type="match status" value="1"/>
</dbReference>
<dbReference type="GO" id="GO:0005829">
    <property type="term" value="C:cytosol"/>
    <property type="evidence" value="ECO:0007669"/>
    <property type="project" value="TreeGrafter"/>
</dbReference>
<sequence>MARPGVGSDGASMDEVVKVTVHLQDLSDFQEFNKVYLEFFSTPYPVRTTVQSGLNNILVEIDVVAVISEY</sequence>
<protein>
    <submittedName>
        <fullName evidence="1">Endoribonuclease L-PSP</fullName>
    </submittedName>
</protein>
<dbReference type="RefSeq" id="WP_144567009.1">
    <property type="nucleotide sequence ID" value="NZ_VIVN01000011.1"/>
</dbReference>
<accession>A0A561CZ74</accession>
<evidence type="ECO:0000313" key="1">
    <source>
        <dbReference type="EMBL" id="TWD96533.1"/>
    </source>
</evidence>
<dbReference type="EMBL" id="VIVN01000011">
    <property type="protein sequence ID" value="TWD96533.1"/>
    <property type="molecule type" value="Genomic_DNA"/>
</dbReference>
<dbReference type="SUPFAM" id="SSF55298">
    <property type="entry name" value="YjgF-like"/>
    <property type="match status" value="1"/>
</dbReference>
<reference evidence="1 2" key="1">
    <citation type="submission" date="2019-06" db="EMBL/GenBank/DDBJ databases">
        <title>Sorghum-associated microbial communities from plants grown in Nebraska, USA.</title>
        <authorList>
            <person name="Schachtman D."/>
        </authorList>
    </citation>
    <scope>NUCLEOTIDE SEQUENCE [LARGE SCALE GENOMIC DNA]</scope>
    <source>
        <strain evidence="1 2">2482</strain>
    </source>
</reference>
<dbReference type="AlphaFoldDB" id="A0A561CZ74"/>
<dbReference type="Pfam" id="PF01042">
    <property type="entry name" value="Ribonuc_L-PSP"/>
    <property type="match status" value="1"/>
</dbReference>
<dbReference type="InterPro" id="IPR006175">
    <property type="entry name" value="YjgF/YER057c/UK114"/>
</dbReference>
<dbReference type="Proteomes" id="UP000319671">
    <property type="component" value="Unassembled WGS sequence"/>
</dbReference>
<dbReference type="Gene3D" id="3.30.1330.40">
    <property type="entry name" value="RutC-like"/>
    <property type="match status" value="1"/>
</dbReference>